<keyword evidence="5 11" id="KW-0863">Zinc-finger</keyword>
<gene>
    <name evidence="13" type="ORF">MNOR_LOCUS5254</name>
</gene>
<dbReference type="PROSITE" id="PS50157">
    <property type="entry name" value="ZINC_FINGER_C2H2_2"/>
    <property type="match status" value="6"/>
</dbReference>
<dbReference type="SUPFAM" id="SSF57667">
    <property type="entry name" value="beta-beta-alpha zinc fingers"/>
    <property type="match status" value="4"/>
</dbReference>
<proteinExistence type="inferred from homology"/>
<evidence type="ECO:0000313" key="13">
    <source>
        <dbReference type="EMBL" id="CAL4066007.1"/>
    </source>
</evidence>
<keyword evidence="4" id="KW-0677">Repeat</keyword>
<comment type="similarity">
    <text evidence="2">Belongs to the krueppel C2H2-type zinc-finger protein family.</text>
</comment>
<evidence type="ECO:0000256" key="1">
    <source>
        <dbReference type="ARBA" id="ARBA00004123"/>
    </source>
</evidence>
<dbReference type="EMBL" id="CAXKWB010002004">
    <property type="protein sequence ID" value="CAL4066007.1"/>
    <property type="molecule type" value="Genomic_DNA"/>
</dbReference>
<keyword evidence="9" id="KW-0804">Transcription</keyword>
<sequence length="598" mass="69468">MDPFFIVNQGGDELKDCDDIKIEVKIEEDSITLAGSPNPETWSIEPATTVINSPKTASPNIYSTENEPDIYKDVKIEENSTESEECLPMSIAGITRIISGNSSDVYRYDFHSSYDVEHKSVHLDDKPYQCSNCGKVFVQNGDLLKHQRMHMEEKSYQCNSVEQKQKLTPQNIIGQVPYQCSNCDNYFSCQSSLNLHLRTHTGEKPFQCSNCEKCFVFKCALEKHEIMHLVERPYQCSNCDECFAIESSLVQHQKIHNEDSHFHHQILHNEDNPFHYSHCERDVIEKGTIKEHQRINMGNRSYQCSNCDKYFSRRSALVQHQRIHTKENPYKYGSCKKIYTPKDHIKKSQSVNTVIPQKTKSNSSIICQICKTAIIHLSANHLITHLKCHTDFLTFRSKKYHITIKNALKDTYENHWFTYSPWPVDLLSEYKMEIKSSRENIQDDEKEIFIQNDDISEEQNDIKSTDLTELSLTDDYKGTENHYGVNEKLAISSHNESDFEVNIRVETKSLIICEICKKAISYTGNLKKHLKEIHSHFIKFRANKYSISDDTALEDTIGNHINTKSPWPIDLFLEYLKEVKSRGEHLKKNLKEREELKL</sequence>
<organism evidence="13 14">
    <name type="scientific">Meganyctiphanes norvegica</name>
    <name type="common">Northern krill</name>
    <name type="synonym">Thysanopoda norvegica</name>
    <dbReference type="NCBI Taxonomy" id="48144"/>
    <lineage>
        <taxon>Eukaryota</taxon>
        <taxon>Metazoa</taxon>
        <taxon>Ecdysozoa</taxon>
        <taxon>Arthropoda</taxon>
        <taxon>Crustacea</taxon>
        <taxon>Multicrustacea</taxon>
        <taxon>Malacostraca</taxon>
        <taxon>Eumalacostraca</taxon>
        <taxon>Eucarida</taxon>
        <taxon>Euphausiacea</taxon>
        <taxon>Euphausiidae</taxon>
        <taxon>Meganyctiphanes</taxon>
    </lineage>
</organism>
<keyword evidence="6" id="KW-0862">Zinc</keyword>
<evidence type="ECO:0000256" key="6">
    <source>
        <dbReference type="ARBA" id="ARBA00022833"/>
    </source>
</evidence>
<comment type="subcellular location">
    <subcellularLocation>
        <location evidence="1">Nucleus</location>
    </subcellularLocation>
</comment>
<dbReference type="PROSITE" id="PS00028">
    <property type="entry name" value="ZINC_FINGER_C2H2_1"/>
    <property type="match status" value="6"/>
</dbReference>
<dbReference type="GO" id="GO:0000978">
    <property type="term" value="F:RNA polymerase II cis-regulatory region sequence-specific DNA binding"/>
    <property type="evidence" value="ECO:0007669"/>
    <property type="project" value="TreeGrafter"/>
</dbReference>
<dbReference type="Gene3D" id="3.30.160.60">
    <property type="entry name" value="Classic Zinc Finger"/>
    <property type="match status" value="6"/>
</dbReference>
<keyword evidence="7" id="KW-0805">Transcription regulation</keyword>
<dbReference type="FunFam" id="3.30.160.60:FF:000135">
    <property type="entry name" value="Zinc finger protein 358"/>
    <property type="match status" value="1"/>
</dbReference>
<keyword evidence="10" id="KW-0539">Nucleus</keyword>
<dbReference type="GO" id="GO:0001227">
    <property type="term" value="F:DNA-binding transcription repressor activity, RNA polymerase II-specific"/>
    <property type="evidence" value="ECO:0007669"/>
    <property type="project" value="TreeGrafter"/>
</dbReference>
<feature type="domain" description="C2H2-type" evidence="12">
    <location>
        <begin position="178"/>
        <end position="205"/>
    </location>
</feature>
<keyword evidence="3" id="KW-0479">Metal-binding</keyword>
<comment type="caution">
    <text evidence="13">The sequence shown here is derived from an EMBL/GenBank/DDBJ whole genome shotgun (WGS) entry which is preliminary data.</text>
</comment>
<accession>A0AAV2PZI1</accession>
<dbReference type="Proteomes" id="UP001497623">
    <property type="component" value="Unassembled WGS sequence"/>
</dbReference>
<evidence type="ECO:0000256" key="10">
    <source>
        <dbReference type="ARBA" id="ARBA00023242"/>
    </source>
</evidence>
<evidence type="ECO:0000256" key="5">
    <source>
        <dbReference type="ARBA" id="ARBA00022771"/>
    </source>
</evidence>
<evidence type="ECO:0000256" key="3">
    <source>
        <dbReference type="ARBA" id="ARBA00022723"/>
    </source>
</evidence>
<dbReference type="PANTHER" id="PTHR24399:SF70">
    <property type="entry name" value="C2H2-TYPE DOMAIN-CONTAINING PROTEIN"/>
    <property type="match status" value="1"/>
</dbReference>
<dbReference type="FunFam" id="3.30.160.60:FF:001818">
    <property type="entry name" value="GDNF-inducible zinc finger protein 1 isoform X1"/>
    <property type="match status" value="1"/>
</dbReference>
<dbReference type="AlphaFoldDB" id="A0AAV2PZI1"/>
<evidence type="ECO:0000256" key="11">
    <source>
        <dbReference type="PROSITE-ProRule" id="PRU00042"/>
    </source>
</evidence>
<dbReference type="InterPro" id="IPR036236">
    <property type="entry name" value="Znf_C2H2_sf"/>
</dbReference>
<dbReference type="SMART" id="SM00355">
    <property type="entry name" value="ZnF_C2H2"/>
    <property type="match status" value="7"/>
</dbReference>
<feature type="domain" description="C2H2-type" evidence="12">
    <location>
        <begin position="206"/>
        <end position="233"/>
    </location>
</feature>
<feature type="domain" description="C2H2-type" evidence="12">
    <location>
        <begin position="128"/>
        <end position="155"/>
    </location>
</feature>
<feature type="domain" description="C2H2-type" evidence="12">
    <location>
        <begin position="234"/>
        <end position="261"/>
    </location>
</feature>
<name>A0AAV2PZI1_MEGNR</name>
<dbReference type="FunFam" id="3.30.160.60:FF:000446">
    <property type="entry name" value="Zinc finger protein"/>
    <property type="match status" value="1"/>
</dbReference>
<evidence type="ECO:0000256" key="7">
    <source>
        <dbReference type="ARBA" id="ARBA00023015"/>
    </source>
</evidence>
<evidence type="ECO:0000256" key="2">
    <source>
        <dbReference type="ARBA" id="ARBA00006991"/>
    </source>
</evidence>
<dbReference type="FunFam" id="3.30.160.60:FF:001781">
    <property type="entry name" value="zinc finger protein 496 isoform X2"/>
    <property type="match status" value="1"/>
</dbReference>
<evidence type="ECO:0000256" key="8">
    <source>
        <dbReference type="ARBA" id="ARBA00023125"/>
    </source>
</evidence>
<dbReference type="Pfam" id="PF00096">
    <property type="entry name" value="zf-C2H2"/>
    <property type="match status" value="3"/>
</dbReference>
<feature type="domain" description="C2H2-type" evidence="12">
    <location>
        <begin position="302"/>
        <end position="329"/>
    </location>
</feature>
<keyword evidence="8" id="KW-0238">DNA-binding</keyword>
<keyword evidence="14" id="KW-1185">Reference proteome</keyword>
<dbReference type="GO" id="GO:0005654">
    <property type="term" value="C:nucleoplasm"/>
    <property type="evidence" value="ECO:0007669"/>
    <property type="project" value="TreeGrafter"/>
</dbReference>
<dbReference type="InterPro" id="IPR013087">
    <property type="entry name" value="Znf_C2H2_type"/>
</dbReference>
<evidence type="ECO:0000259" key="12">
    <source>
        <dbReference type="PROSITE" id="PS50157"/>
    </source>
</evidence>
<dbReference type="FunFam" id="3.30.160.60:FF:000443">
    <property type="entry name" value="Zinc finger protein 41"/>
    <property type="match status" value="1"/>
</dbReference>
<evidence type="ECO:0000313" key="14">
    <source>
        <dbReference type="Proteomes" id="UP001497623"/>
    </source>
</evidence>
<protein>
    <recommendedName>
        <fullName evidence="12">C2H2-type domain-containing protein</fullName>
    </recommendedName>
</protein>
<reference evidence="13 14" key="1">
    <citation type="submission" date="2024-05" db="EMBL/GenBank/DDBJ databases">
        <authorList>
            <person name="Wallberg A."/>
        </authorList>
    </citation>
    <scope>NUCLEOTIDE SEQUENCE [LARGE SCALE GENOMIC DNA]</scope>
</reference>
<dbReference type="PANTHER" id="PTHR24399">
    <property type="entry name" value="ZINC FINGER AND BTB DOMAIN-CONTAINING"/>
    <property type="match status" value="1"/>
</dbReference>
<evidence type="ECO:0000256" key="9">
    <source>
        <dbReference type="ARBA" id="ARBA00023163"/>
    </source>
</evidence>
<dbReference type="GO" id="GO:0008270">
    <property type="term" value="F:zinc ion binding"/>
    <property type="evidence" value="ECO:0007669"/>
    <property type="project" value="UniProtKB-KW"/>
</dbReference>
<evidence type="ECO:0000256" key="4">
    <source>
        <dbReference type="ARBA" id="ARBA00022737"/>
    </source>
</evidence>
<feature type="domain" description="C2H2-type" evidence="12">
    <location>
        <begin position="511"/>
        <end position="535"/>
    </location>
</feature>